<dbReference type="EMBL" id="DVOE01000037">
    <property type="protein sequence ID" value="HIU98712.1"/>
    <property type="molecule type" value="Genomic_DNA"/>
</dbReference>
<evidence type="ECO:0000313" key="2">
    <source>
        <dbReference type="Proteomes" id="UP000886857"/>
    </source>
</evidence>
<reference evidence="1" key="2">
    <citation type="journal article" date="2021" name="PeerJ">
        <title>Extensive microbial diversity within the chicken gut microbiome revealed by metagenomics and culture.</title>
        <authorList>
            <person name="Gilroy R."/>
            <person name="Ravi A."/>
            <person name="Getino M."/>
            <person name="Pursley I."/>
            <person name="Horton D.L."/>
            <person name="Alikhan N.F."/>
            <person name="Baker D."/>
            <person name="Gharbi K."/>
            <person name="Hall N."/>
            <person name="Watson M."/>
            <person name="Adriaenssens E.M."/>
            <person name="Foster-Nyarko E."/>
            <person name="Jarju S."/>
            <person name="Secka A."/>
            <person name="Antonio M."/>
            <person name="Oren A."/>
            <person name="Chaudhuri R.R."/>
            <person name="La Ragione R."/>
            <person name="Hildebrand F."/>
            <person name="Pallen M.J."/>
        </authorList>
    </citation>
    <scope>NUCLEOTIDE SEQUENCE</scope>
    <source>
        <strain evidence="1">10406</strain>
    </source>
</reference>
<dbReference type="InterPro" id="IPR022476">
    <property type="entry name" value="Spore_YabP/YqfC"/>
</dbReference>
<proteinExistence type="predicted"/>
<organism evidence="1 2">
    <name type="scientific">Candidatus Limadaptatus stercoripullorum</name>
    <dbReference type="NCBI Taxonomy" id="2840846"/>
    <lineage>
        <taxon>Bacteria</taxon>
        <taxon>Bacillati</taxon>
        <taxon>Bacillota</taxon>
        <taxon>Clostridia</taxon>
        <taxon>Eubacteriales</taxon>
        <taxon>Candidatus Limadaptatus</taxon>
    </lineage>
</organism>
<accession>A0A9D1NA07</accession>
<dbReference type="Pfam" id="PF07873">
    <property type="entry name" value="YabP"/>
    <property type="match status" value="1"/>
</dbReference>
<evidence type="ECO:0000313" key="1">
    <source>
        <dbReference type="EMBL" id="HIU98712.1"/>
    </source>
</evidence>
<dbReference type="AlphaFoldDB" id="A0A9D1NA07"/>
<protein>
    <submittedName>
        <fullName evidence="1">YabP/YqfC family sporulation protein</fullName>
    </submittedName>
</protein>
<feature type="non-terminal residue" evidence="1">
    <location>
        <position position="1"/>
    </location>
</feature>
<reference evidence="1" key="1">
    <citation type="submission" date="2020-10" db="EMBL/GenBank/DDBJ databases">
        <authorList>
            <person name="Gilroy R."/>
        </authorList>
    </citation>
    <scope>NUCLEOTIDE SEQUENCE</scope>
    <source>
        <strain evidence="1">10406</strain>
    </source>
</reference>
<name>A0A9D1NA07_9FIRM</name>
<comment type="caution">
    <text evidence="1">The sequence shown here is derived from an EMBL/GenBank/DDBJ whole genome shotgun (WGS) entry which is preliminary data.</text>
</comment>
<gene>
    <name evidence="1" type="ORF">IAC73_02580</name>
</gene>
<sequence length="48" mass="4743">RVLSVGAEEIKLAVRGGSVSVTGVGLMIAEIGGGDVYIKGEIAAVTAE</sequence>
<dbReference type="Proteomes" id="UP000886857">
    <property type="component" value="Unassembled WGS sequence"/>
</dbReference>